<accession>A0A098VX48</accession>
<gene>
    <name evidence="12" type="ORF">DI09_18p270</name>
</gene>
<evidence type="ECO:0000256" key="9">
    <source>
        <dbReference type="ARBA" id="ARBA00072223"/>
    </source>
</evidence>
<dbReference type="GO" id="GO:0032040">
    <property type="term" value="C:small-subunit processome"/>
    <property type="evidence" value="ECO:0007669"/>
    <property type="project" value="TreeGrafter"/>
</dbReference>
<evidence type="ECO:0000256" key="2">
    <source>
        <dbReference type="ARBA" id="ARBA00007465"/>
    </source>
</evidence>
<comment type="subcellular location">
    <subcellularLocation>
        <location evidence="1">Nucleus</location>
        <location evidence="1">Nucleolus</location>
    </subcellularLocation>
</comment>
<dbReference type="EMBL" id="JMKJ01000099">
    <property type="protein sequence ID" value="KGG52321.1"/>
    <property type="molecule type" value="Genomic_DNA"/>
</dbReference>
<dbReference type="GO" id="GO:0034457">
    <property type="term" value="C:Mpp10 complex"/>
    <property type="evidence" value="ECO:0007669"/>
    <property type="project" value="TreeGrafter"/>
</dbReference>
<dbReference type="GO" id="GO:0042274">
    <property type="term" value="P:ribosomal small subunit biogenesis"/>
    <property type="evidence" value="ECO:0007669"/>
    <property type="project" value="TreeGrafter"/>
</dbReference>
<dbReference type="HOGENOM" id="CLU_097281_0_0_1"/>
<dbReference type="AlphaFoldDB" id="A0A098VX48"/>
<comment type="similarity">
    <text evidence="2">Belongs to the universal ribosomal protein uS4 family.</text>
</comment>
<sequence length="185" mass="21801">MRKLKHHEQKLLKKVDLLHWKTKDNSNENQVLRRYHITDRDSYNHLNKLRGLITKLANKLSSELAPEDPGRQKMSKLLLNKLYQLGLIPIVRDLGQCEKLTVSAFYRRRLPAVMMRLKMAENLQEATTFIEQGHIRVGVNTIRDPSFFVSKHMEELITWVDASKIKRKILEYHNKADDYDLLANQ</sequence>
<organism evidence="12 13">
    <name type="scientific">Mitosporidium daphniae</name>
    <dbReference type="NCBI Taxonomy" id="1485682"/>
    <lineage>
        <taxon>Eukaryota</taxon>
        <taxon>Fungi</taxon>
        <taxon>Fungi incertae sedis</taxon>
        <taxon>Microsporidia</taxon>
        <taxon>Mitosporidium</taxon>
    </lineage>
</organism>
<dbReference type="VEuPathDB" id="MicrosporidiaDB:DI09_18p270"/>
<dbReference type="GO" id="GO:0006364">
    <property type="term" value="P:rRNA processing"/>
    <property type="evidence" value="ECO:0007669"/>
    <property type="project" value="TreeGrafter"/>
</dbReference>
<evidence type="ECO:0000256" key="5">
    <source>
        <dbReference type="ARBA" id="ARBA00022884"/>
    </source>
</evidence>
<comment type="caution">
    <text evidence="12">The sequence shown here is derived from an EMBL/GenBank/DDBJ whole genome shotgun (WGS) entry which is preliminary data.</text>
</comment>
<dbReference type="OrthoDB" id="10248812at2759"/>
<dbReference type="InterPro" id="IPR036986">
    <property type="entry name" value="S4_RNA-bd_sf"/>
</dbReference>
<dbReference type="InterPro" id="IPR001912">
    <property type="entry name" value="Ribosomal_uS4_N"/>
</dbReference>
<keyword evidence="4" id="KW-0699">rRNA-binding</keyword>
<dbReference type="PANTHER" id="PTHR11831:SF1">
    <property type="entry name" value="U3 SMALL NUCLEOLAR RIBONUCLEOPROTEIN PROTEIN IMP3"/>
    <property type="match status" value="1"/>
</dbReference>
<dbReference type="SUPFAM" id="SSF55174">
    <property type="entry name" value="Alpha-L RNA-binding motif"/>
    <property type="match status" value="1"/>
</dbReference>
<keyword evidence="13" id="KW-1185">Reference proteome</keyword>
<evidence type="ECO:0000313" key="13">
    <source>
        <dbReference type="Proteomes" id="UP000029725"/>
    </source>
</evidence>
<dbReference type="GO" id="GO:0019843">
    <property type="term" value="F:rRNA binding"/>
    <property type="evidence" value="ECO:0007669"/>
    <property type="project" value="UniProtKB-KW"/>
</dbReference>
<keyword evidence="7 12" id="KW-0687">Ribonucleoprotein</keyword>
<name>A0A098VX48_9MICR</name>
<dbReference type="Proteomes" id="UP000029725">
    <property type="component" value="Unassembled WGS sequence"/>
</dbReference>
<dbReference type="FunFam" id="3.10.290.10:FF:000006">
    <property type="entry name" value="U3 small nucleolar ribonucleoprotein IMP3"/>
    <property type="match status" value="1"/>
</dbReference>
<evidence type="ECO:0000256" key="6">
    <source>
        <dbReference type="ARBA" id="ARBA00023242"/>
    </source>
</evidence>
<keyword evidence="6" id="KW-0539">Nucleus</keyword>
<evidence type="ECO:0000256" key="1">
    <source>
        <dbReference type="ARBA" id="ARBA00004604"/>
    </source>
</evidence>
<evidence type="ECO:0000256" key="4">
    <source>
        <dbReference type="ARBA" id="ARBA00022730"/>
    </source>
</evidence>
<dbReference type="PROSITE" id="PS50889">
    <property type="entry name" value="S4"/>
    <property type="match status" value="1"/>
</dbReference>
<evidence type="ECO:0000259" key="11">
    <source>
        <dbReference type="SMART" id="SM01390"/>
    </source>
</evidence>
<dbReference type="InterPro" id="IPR022801">
    <property type="entry name" value="Ribosomal_uS4"/>
</dbReference>
<dbReference type="InterPro" id="IPR002942">
    <property type="entry name" value="S4_RNA-bd"/>
</dbReference>
<dbReference type="GeneID" id="25258805"/>
<keyword evidence="5 10" id="KW-0694">RNA-binding</keyword>
<proteinExistence type="inferred from homology"/>
<evidence type="ECO:0000256" key="7">
    <source>
        <dbReference type="ARBA" id="ARBA00023274"/>
    </source>
</evidence>
<evidence type="ECO:0000313" key="12">
    <source>
        <dbReference type="EMBL" id="KGG52321.1"/>
    </source>
</evidence>
<dbReference type="Pfam" id="PF01479">
    <property type="entry name" value="S4"/>
    <property type="match status" value="1"/>
</dbReference>
<feature type="domain" description="Small ribosomal subunit protein uS4 N-terminal" evidence="11">
    <location>
        <begin position="3"/>
        <end position="107"/>
    </location>
</feature>
<dbReference type="Pfam" id="PF00163">
    <property type="entry name" value="Ribosomal_S4"/>
    <property type="match status" value="1"/>
</dbReference>
<evidence type="ECO:0000256" key="8">
    <source>
        <dbReference type="ARBA" id="ARBA00069727"/>
    </source>
</evidence>
<dbReference type="GO" id="GO:0030515">
    <property type="term" value="F:snoRNA binding"/>
    <property type="evidence" value="ECO:0007669"/>
    <property type="project" value="TreeGrafter"/>
</dbReference>
<evidence type="ECO:0000256" key="3">
    <source>
        <dbReference type="ARBA" id="ARBA00022517"/>
    </source>
</evidence>
<evidence type="ECO:0000256" key="10">
    <source>
        <dbReference type="PROSITE-ProRule" id="PRU00182"/>
    </source>
</evidence>
<keyword evidence="3" id="KW-0690">Ribosome biogenesis</keyword>
<dbReference type="Gene3D" id="3.10.290.10">
    <property type="entry name" value="RNA-binding S4 domain"/>
    <property type="match status" value="1"/>
</dbReference>
<protein>
    <recommendedName>
        <fullName evidence="8">U3 small nucleolar ribonucleoprotein protein IMP3</fullName>
    </recommendedName>
    <alternativeName>
        <fullName evidence="9">U3 small nucleolar ribonucleoprotein protein imp3</fullName>
    </alternativeName>
</protein>
<dbReference type="RefSeq" id="XP_013238748.1">
    <property type="nucleotide sequence ID" value="XM_013383294.1"/>
</dbReference>
<dbReference type="SMART" id="SM01390">
    <property type="entry name" value="Ribosomal_S4"/>
    <property type="match status" value="1"/>
</dbReference>
<dbReference type="CDD" id="cd00165">
    <property type="entry name" value="S4"/>
    <property type="match status" value="1"/>
</dbReference>
<reference evidence="12 13" key="1">
    <citation type="submission" date="2014-04" db="EMBL/GenBank/DDBJ databases">
        <title>A new species of microsporidia sheds light on the evolution of extreme parasitism.</title>
        <authorList>
            <person name="Haag K.L."/>
            <person name="James T.Y."/>
            <person name="Larsson R."/>
            <person name="Schaer T.M."/>
            <person name="Refardt D."/>
            <person name="Pombert J.-F."/>
            <person name="Ebert D."/>
        </authorList>
    </citation>
    <scope>NUCLEOTIDE SEQUENCE [LARGE SCALE GENOMIC DNA]</scope>
    <source>
        <strain evidence="12 13">UGP3</strain>
        <tissue evidence="12">Spores</tissue>
    </source>
</reference>
<dbReference type="PANTHER" id="PTHR11831">
    <property type="entry name" value="30S 40S RIBOSOMAL PROTEIN"/>
    <property type="match status" value="1"/>
</dbReference>